<dbReference type="EMBL" id="CP034158">
    <property type="protein sequence ID" value="AZI67906.1"/>
    <property type="molecule type" value="Genomic_DNA"/>
</dbReference>
<dbReference type="InterPro" id="IPR000182">
    <property type="entry name" value="GNAT_dom"/>
</dbReference>
<keyword evidence="1" id="KW-0808">Transferase</keyword>
<sequence length="156" mass="18226">MFNIRKATPDDTPTIFDLIKKLAVYEKMENEVITSVEELRENIFTKNFSKVLLVEEEGKPVGFALYFFNFSTFVGKPGLYLEDLFVEPEYRGKGYGKKLFVELAKIALKENCGRMEWSVLNWNTPAIEFYKSLQAKPMDEWTVYRLDQKRIADLAE</sequence>
<evidence type="ECO:0000259" key="3">
    <source>
        <dbReference type="PROSITE" id="PS51186"/>
    </source>
</evidence>
<dbReference type="SUPFAM" id="SSF55729">
    <property type="entry name" value="Acyl-CoA N-acyltransferases (Nat)"/>
    <property type="match status" value="1"/>
</dbReference>
<dbReference type="PROSITE" id="PS51186">
    <property type="entry name" value="GNAT"/>
    <property type="match status" value="1"/>
</dbReference>
<dbReference type="InterPro" id="IPR016181">
    <property type="entry name" value="Acyl_CoA_acyltransferase"/>
</dbReference>
<feature type="domain" description="N-acetyltransferase" evidence="3">
    <location>
        <begin position="2"/>
        <end position="156"/>
    </location>
</feature>
<dbReference type="PANTHER" id="PTHR10545:SF29">
    <property type="entry name" value="GH14572P-RELATED"/>
    <property type="match status" value="1"/>
</dbReference>
<keyword evidence="5" id="KW-1185">Reference proteome</keyword>
<evidence type="ECO:0000256" key="2">
    <source>
        <dbReference type="ARBA" id="ARBA00023315"/>
    </source>
</evidence>
<gene>
    <name evidence="4" type="ORF">EIB71_09605</name>
</gene>
<keyword evidence="2" id="KW-0012">Acyltransferase</keyword>
<dbReference type="CDD" id="cd04301">
    <property type="entry name" value="NAT_SF"/>
    <property type="match status" value="1"/>
</dbReference>
<evidence type="ECO:0000313" key="4">
    <source>
        <dbReference type="EMBL" id="AZI67906.1"/>
    </source>
</evidence>
<reference evidence="4 5" key="1">
    <citation type="submission" date="2018-11" db="EMBL/GenBank/DDBJ databases">
        <title>Proposal to divide the Flavobacteriaceae and reorganize its genera based on Amino Acid Identity values calculated from whole genome sequences.</title>
        <authorList>
            <person name="Nicholson A.C."/>
            <person name="Gulvik C.A."/>
            <person name="Whitney A.M."/>
            <person name="Humrighouse B.W."/>
            <person name="Bell M."/>
            <person name="Holmes B."/>
            <person name="Steigerwalt A.G."/>
            <person name="Villarma A."/>
            <person name="Sheth M."/>
            <person name="Batra D."/>
            <person name="Pryor J."/>
            <person name="Bernardet J.-F."/>
            <person name="Hugo C."/>
            <person name="Kampfer P."/>
            <person name="Newman J.D."/>
            <person name="McQuiston J.R."/>
        </authorList>
    </citation>
    <scope>NUCLEOTIDE SEQUENCE [LARGE SCALE GENOMIC DNA]</scope>
    <source>
        <strain evidence="4 5">H3001</strain>
    </source>
</reference>
<accession>A0ABM7CA86</accession>
<dbReference type="Gene3D" id="3.40.630.30">
    <property type="match status" value="1"/>
</dbReference>
<dbReference type="RefSeq" id="WP_124758251.1">
    <property type="nucleotide sequence ID" value="NZ_CBCRWA010000001.1"/>
</dbReference>
<proteinExistence type="predicted"/>
<dbReference type="Pfam" id="PF00583">
    <property type="entry name" value="Acetyltransf_1"/>
    <property type="match status" value="1"/>
</dbReference>
<dbReference type="Proteomes" id="UP000274483">
    <property type="component" value="Chromosome"/>
</dbReference>
<evidence type="ECO:0000313" key="5">
    <source>
        <dbReference type="Proteomes" id="UP000274483"/>
    </source>
</evidence>
<dbReference type="InterPro" id="IPR051016">
    <property type="entry name" value="Diverse_Substrate_AcTransf"/>
</dbReference>
<evidence type="ECO:0000256" key="1">
    <source>
        <dbReference type="ARBA" id="ARBA00022679"/>
    </source>
</evidence>
<organism evidence="4 5">
    <name type="scientific">Kaistella daneshvariae</name>
    <dbReference type="NCBI Taxonomy" id="2487074"/>
    <lineage>
        <taxon>Bacteria</taxon>
        <taxon>Pseudomonadati</taxon>
        <taxon>Bacteroidota</taxon>
        <taxon>Flavobacteriia</taxon>
        <taxon>Flavobacteriales</taxon>
        <taxon>Weeksellaceae</taxon>
        <taxon>Chryseobacterium group</taxon>
        <taxon>Kaistella</taxon>
    </lineage>
</organism>
<name>A0ABM7CA86_9FLAO</name>
<dbReference type="PANTHER" id="PTHR10545">
    <property type="entry name" value="DIAMINE N-ACETYLTRANSFERASE"/>
    <property type="match status" value="1"/>
</dbReference>
<protein>
    <submittedName>
        <fullName evidence="4">GNAT family N-acetyltransferase</fullName>
    </submittedName>
</protein>